<dbReference type="Proteomes" id="UP001275084">
    <property type="component" value="Unassembled WGS sequence"/>
</dbReference>
<evidence type="ECO:0000313" key="2">
    <source>
        <dbReference type="Proteomes" id="UP001275084"/>
    </source>
</evidence>
<dbReference type="AlphaFoldDB" id="A0AAJ0M7N6"/>
<organism evidence="1 2">
    <name type="scientific">Lasiosphaeria hispida</name>
    <dbReference type="NCBI Taxonomy" id="260671"/>
    <lineage>
        <taxon>Eukaryota</taxon>
        <taxon>Fungi</taxon>
        <taxon>Dikarya</taxon>
        <taxon>Ascomycota</taxon>
        <taxon>Pezizomycotina</taxon>
        <taxon>Sordariomycetes</taxon>
        <taxon>Sordariomycetidae</taxon>
        <taxon>Sordariales</taxon>
        <taxon>Lasiosphaeriaceae</taxon>
        <taxon>Lasiosphaeria</taxon>
    </lineage>
</organism>
<gene>
    <name evidence="1" type="ORF">B0T25DRAFT_586262</name>
</gene>
<keyword evidence="2" id="KW-1185">Reference proteome</keyword>
<accession>A0AAJ0M7N6</accession>
<comment type="caution">
    <text evidence="1">The sequence shown here is derived from an EMBL/GenBank/DDBJ whole genome shotgun (WGS) entry which is preliminary data.</text>
</comment>
<evidence type="ECO:0000313" key="1">
    <source>
        <dbReference type="EMBL" id="KAK3339660.1"/>
    </source>
</evidence>
<proteinExistence type="predicted"/>
<protein>
    <submittedName>
        <fullName evidence="1">Uncharacterized protein</fullName>
    </submittedName>
</protein>
<sequence length="133" mass="14378">MLPIDAFNLTDFQAYSVPHSTQSYTKFNIAVTTISPSSACFAETLSYQRVGDVALTNCTEPSVAFNLTRTAEKGAKLDIFWTIAEPGLLQGTYLIPGDYFVSSGIATSVHEDYTGPKSFGISNLTVARPIRGN</sequence>
<reference evidence="1" key="2">
    <citation type="submission" date="2023-06" db="EMBL/GenBank/DDBJ databases">
        <authorList>
            <consortium name="Lawrence Berkeley National Laboratory"/>
            <person name="Haridas S."/>
            <person name="Hensen N."/>
            <person name="Bonometti L."/>
            <person name="Westerberg I."/>
            <person name="Brannstrom I.O."/>
            <person name="Guillou S."/>
            <person name="Cros-Aarteil S."/>
            <person name="Calhoun S."/>
            <person name="Kuo A."/>
            <person name="Mondo S."/>
            <person name="Pangilinan J."/>
            <person name="Riley R."/>
            <person name="Labutti K."/>
            <person name="Andreopoulos B."/>
            <person name="Lipzen A."/>
            <person name="Chen C."/>
            <person name="Yanf M."/>
            <person name="Daum C."/>
            <person name="Ng V."/>
            <person name="Clum A."/>
            <person name="Steindorff A."/>
            <person name="Ohm R."/>
            <person name="Martin F."/>
            <person name="Silar P."/>
            <person name="Natvig D."/>
            <person name="Lalanne C."/>
            <person name="Gautier V."/>
            <person name="Ament-Velasquez S.L."/>
            <person name="Kruys A."/>
            <person name="Hutchinson M.I."/>
            <person name="Powell A.J."/>
            <person name="Barry K."/>
            <person name="Miller A.N."/>
            <person name="Grigoriev I.V."/>
            <person name="Debuchy R."/>
            <person name="Gladieux P."/>
            <person name="Thoren M.H."/>
            <person name="Johannesson H."/>
        </authorList>
    </citation>
    <scope>NUCLEOTIDE SEQUENCE</scope>
    <source>
        <strain evidence="1">CBS 955.72</strain>
    </source>
</reference>
<reference evidence="1" key="1">
    <citation type="journal article" date="2023" name="Mol. Phylogenet. Evol.">
        <title>Genome-scale phylogeny and comparative genomics of the fungal order Sordariales.</title>
        <authorList>
            <person name="Hensen N."/>
            <person name="Bonometti L."/>
            <person name="Westerberg I."/>
            <person name="Brannstrom I.O."/>
            <person name="Guillou S."/>
            <person name="Cros-Aarteil S."/>
            <person name="Calhoun S."/>
            <person name="Haridas S."/>
            <person name="Kuo A."/>
            <person name="Mondo S."/>
            <person name="Pangilinan J."/>
            <person name="Riley R."/>
            <person name="LaButti K."/>
            <person name="Andreopoulos B."/>
            <person name="Lipzen A."/>
            <person name="Chen C."/>
            <person name="Yan M."/>
            <person name="Daum C."/>
            <person name="Ng V."/>
            <person name="Clum A."/>
            <person name="Steindorff A."/>
            <person name="Ohm R.A."/>
            <person name="Martin F."/>
            <person name="Silar P."/>
            <person name="Natvig D.O."/>
            <person name="Lalanne C."/>
            <person name="Gautier V."/>
            <person name="Ament-Velasquez S.L."/>
            <person name="Kruys A."/>
            <person name="Hutchinson M.I."/>
            <person name="Powell A.J."/>
            <person name="Barry K."/>
            <person name="Miller A.N."/>
            <person name="Grigoriev I.V."/>
            <person name="Debuchy R."/>
            <person name="Gladieux P."/>
            <person name="Hiltunen Thoren M."/>
            <person name="Johannesson H."/>
        </authorList>
    </citation>
    <scope>NUCLEOTIDE SEQUENCE</scope>
    <source>
        <strain evidence="1">CBS 955.72</strain>
    </source>
</reference>
<dbReference type="EMBL" id="JAUIQD010000009">
    <property type="protein sequence ID" value="KAK3339660.1"/>
    <property type="molecule type" value="Genomic_DNA"/>
</dbReference>
<name>A0AAJ0M7N6_9PEZI</name>